<evidence type="ECO:0000313" key="10">
    <source>
        <dbReference type="Proteomes" id="UP000281813"/>
    </source>
</evidence>
<dbReference type="InterPro" id="IPR014296">
    <property type="entry name" value="RNA_pol_sigma-M_bacilli"/>
</dbReference>
<evidence type="ECO:0000313" key="9">
    <source>
        <dbReference type="EMBL" id="RKQ17639.1"/>
    </source>
</evidence>
<dbReference type="InterPro" id="IPR013249">
    <property type="entry name" value="RNA_pol_sigma70_r4_t2"/>
</dbReference>
<dbReference type="EMBL" id="RBZO01000004">
    <property type="protein sequence ID" value="RKQ17639.1"/>
    <property type="molecule type" value="Genomic_DNA"/>
</dbReference>
<dbReference type="PROSITE" id="PS01063">
    <property type="entry name" value="SIGMA70_ECF"/>
    <property type="match status" value="1"/>
</dbReference>
<dbReference type="GO" id="GO:0006950">
    <property type="term" value="P:response to stress"/>
    <property type="evidence" value="ECO:0007669"/>
    <property type="project" value="UniProtKB-ARBA"/>
</dbReference>
<evidence type="ECO:0000256" key="2">
    <source>
        <dbReference type="ARBA" id="ARBA00023015"/>
    </source>
</evidence>
<keyword evidence="2 6" id="KW-0805">Transcription regulation</keyword>
<dbReference type="GO" id="GO:0006352">
    <property type="term" value="P:DNA-templated transcription initiation"/>
    <property type="evidence" value="ECO:0007669"/>
    <property type="project" value="InterPro"/>
</dbReference>
<evidence type="ECO:0000259" key="8">
    <source>
        <dbReference type="Pfam" id="PF08281"/>
    </source>
</evidence>
<keyword evidence="10" id="KW-1185">Reference proteome</keyword>
<dbReference type="GO" id="GO:0003677">
    <property type="term" value="F:DNA binding"/>
    <property type="evidence" value="ECO:0007669"/>
    <property type="project" value="UniProtKB-KW"/>
</dbReference>
<gene>
    <name evidence="9" type="ORF">D8M05_04370</name>
</gene>
<evidence type="ECO:0000256" key="6">
    <source>
        <dbReference type="RuleBase" id="RU000716"/>
    </source>
</evidence>
<evidence type="ECO:0000256" key="4">
    <source>
        <dbReference type="ARBA" id="ARBA00023125"/>
    </source>
</evidence>
<dbReference type="OrthoDB" id="9795666at2"/>
<dbReference type="InterPro" id="IPR014284">
    <property type="entry name" value="RNA_pol_sigma-70_dom"/>
</dbReference>
<dbReference type="GO" id="GO:0016987">
    <property type="term" value="F:sigma factor activity"/>
    <property type="evidence" value="ECO:0007669"/>
    <property type="project" value="UniProtKB-KW"/>
</dbReference>
<evidence type="ECO:0000256" key="1">
    <source>
        <dbReference type="ARBA" id="ARBA00010641"/>
    </source>
</evidence>
<name>A0A494Z553_9BACI</name>
<dbReference type="Pfam" id="PF04542">
    <property type="entry name" value="Sigma70_r2"/>
    <property type="match status" value="1"/>
</dbReference>
<protein>
    <recommendedName>
        <fullName evidence="6">RNA polymerase sigma factor</fullName>
    </recommendedName>
</protein>
<dbReference type="InterPro" id="IPR036388">
    <property type="entry name" value="WH-like_DNA-bd_sf"/>
</dbReference>
<dbReference type="InterPro" id="IPR013324">
    <property type="entry name" value="RNA_pol_sigma_r3/r4-like"/>
</dbReference>
<organism evidence="9 10">
    <name type="scientific">Oceanobacillus bengalensis</name>
    <dbReference type="NCBI Taxonomy" id="1435466"/>
    <lineage>
        <taxon>Bacteria</taxon>
        <taxon>Bacillati</taxon>
        <taxon>Bacillota</taxon>
        <taxon>Bacilli</taxon>
        <taxon>Bacillales</taxon>
        <taxon>Bacillaceae</taxon>
        <taxon>Oceanobacillus</taxon>
    </lineage>
</organism>
<dbReference type="Pfam" id="PF08281">
    <property type="entry name" value="Sigma70_r4_2"/>
    <property type="match status" value="1"/>
</dbReference>
<keyword evidence="3 6" id="KW-0731">Sigma factor</keyword>
<comment type="caution">
    <text evidence="9">The sequence shown here is derived from an EMBL/GenBank/DDBJ whole genome shotgun (WGS) entry which is preliminary data.</text>
</comment>
<dbReference type="NCBIfam" id="TIGR02950">
    <property type="entry name" value="SigM_subfam"/>
    <property type="match status" value="1"/>
</dbReference>
<feature type="domain" description="RNA polymerase sigma factor 70 region 4 type 2" evidence="8">
    <location>
        <begin position="121"/>
        <end position="172"/>
    </location>
</feature>
<dbReference type="InterPro" id="IPR000838">
    <property type="entry name" value="RNA_pol_sigma70_ECF_CS"/>
</dbReference>
<dbReference type="PANTHER" id="PTHR43133">
    <property type="entry name" value="RNA POLYMERASE ECF-TYPE SIGMA FACTO"/>
    <property type="match status" value="1"/>
</dbReference>
<comment type="similarity">
    <text evidence="1 6">Belongs to the sigma-70 factor family. ECF subfamily.</text>
</comment>
<evidence type="ECO:0000256" key="5">
    <source>
        <dbReference type="ARBA" id="ARBA00023163"/>
    </source>
</evidence>
<dbReference type="AlphaFoldDB" id="A0A494Z553"/>
<dbReference type="InterPro" id="IPR013325">
    <property type="entry name" value="RNA_pol_sigma_r2"/>
</dbReference>
<dbReference type="SUPFAM" id="SSF88659">
    <property type="entry name" value="Sigma3 and sigma4 domains of RNA polymerase sigma factors"/>
    <property type="match status" value="1"/>
</dbReference>
<dbReference type="Gene3D" id="1.10.1740.10">
    <property type="match status" value="1"/>
</dbReference>
<keyword evidence="5 6" id="KW-0804">Transcription</keyword>
<dbReference type="NCBIfam" id="TIGR02937">
    <property type="entry name" value="sigma70-ECF"/>
    <property type="match status" value="1"/>
</dbReference>
<evidence type="ECO:0000256" key="3">
    <source>
        <dbReference type="ARBA" id="ARBA00023082"/>
    </source>
</evidence>
<dbReference type="SUPFAM" id="SSF88946">
    <property type="entry name" value="Sigma2 domain of RNA polymerase sigma factors"/>
    <property type="match status" value="1"/>
</dbReference>
<reference evidence="9 10" key="1">
    <citation type="journal article" date="2015" name="Antonie Van Leeuwenhoek">
        <title>Oceanobacillus bengalensis sp. nov., a bacterium isolated from seawater of the Bay of Bengal.</title>
        <authorList>
            <person name="Yongchang O."/>
            <person name="Xiang W."/>
            <person name="Wang G."/>
        </authorList>
    </citation>
    <scope>NUCLEOTIDE SEQUENCE [LARGE SCALE GENOMIC DNA]</scope>
    <source>
        <strain evidence="9 10">MCCC 1K00260</strain>
    </source>
</reference>
<dbReference type="Gene3D" id="1.10.10.10">
    <property type="entry name" value="Winged helix-like DNA-binding domain superfamily/Winged helix DNA-binding domain"/>
    <property type="match status" value="1"/>
</dbReference>
<dbReference type="Proteomes" id="UP000281813">
    <property type="component" value="Unassembled WGS sequence"/>
</dbReference>
<dbReference type="InterPro" id="IPR007627">
    <property type="entry name" value="RNA_pol_sigma70_r2"/>
</dbReference>
<accession>A0A494Z553</accession>
<keyword evidence="4 6" id="KW-0238">DNA-binding</keyword>
<sequence>MAATFYRCCSLIDWEGGEELDIQELYKLYINDVYRYLLSHCKDKSLAEDLTQDTFMKAYLSLDKSPPNALKAWLFKIAYHSFIDYIRRNKRLDISEPAFFTNIAQSVSVEAEFLQNEDKNELYNNLDRLKAVQKQAIMLCDIEGYSYKEAASILSIKENTLKSHIFRGRGKLRQLYNKGSVER</sequence>
<evidence type="ECO:0000259" key="7">
    <source>
        <dbReference type="Pfam" id="PF04542"/>
    </source>
</evidence>
<proteinExistence type="inferred from homology"/>
<dbReference type="CDD" id="cd06171">
    <property type="entry name" value="Sigma70_r4"/>
    <property type="match status" value="1"/>
</dbReference>
<dbReference type="PANTHER" id="PTHR43133:SF52">
    <property type="entry name" value="ECF RNA POLYMERASE SIGMA FACTOR SIGL"/>
    <property type="match status" value="1"/>
</dbReference>
<dbReference type="InterPro" id="IPR039425">
    <property type="entry name" value="RNA_pol_sigma-70-like"/>
</dbReference>
<feature type="domain" description="RNA polymerase sigma-70 region 2" evidence="7">
    <location>
        <begin position="25"/>
        <end position="91"/>
    </location>
</feature>